<feature type="chain" id="PRO_5035182545" description="DUF1684 domain-containing protein" evidence="1">
    <location>
        <begin position="20"/>
        <end position="201"/>
    </location>
</feature>
<gene>
    <name evidence="2" type="ORF">GCM10011312_14500</name>
</gene>
<organism evidence="2 3">
    <name type="scientific">Planktosalinus lacus</name>
    <dbReference type="NCBI Taxonomy" id="1526573"/>
    <lineage>
        <taxon>Bacteria</taxon>
        <taxon>Pseudomonadati</taxon>
        <taxon>Bacteroidota</taxon>
        <taxon>Flavobacteriia</taxon>
        <taxon>Flavobacteriales</taxon>
        <taxon>Flavobacteriaceae</taxon>
        <taxon>Planktosalinus</taxon>
    </lineage>
</organism>
<name>A0A8J2V9W0_9FLAO</name>
<dbReference type="Proteomes" id="UP000652231">
    <property type="component" value="Unassembled WGS sequence"/>
</dbReference>
<evidence type="ECO:0008006" key="4">
    <source>
        <dbReference type="Google" id="ProtNLM"/>
    </source>
</evidence>
<evidence type="ECO:0000313" key="2">
    <source>
        <dbReference type="EMBL" id="GGD91793.1"/>
    </source>
</evidence>
<dbReference type="PANTHER" id="PTHR41913">
    <property type="entry name" value="DUF1684 DOMAIN-CONTAINING PROTEIN"/>
    <property type="match status" value="1"/>
</dbReference>
<dbReference type="AlphaFoldDB" id="A0A8J2V9W0"/>
<comment type="caution">
    <text evidence="2">The sequence shown here is derived from an EMBL/GenBank/DDBJ whole genome shotgun (WGS) entry which is preliminary data.</text>
</comment>
<dbReference type="InterPro" id="IPR012467">
    <property type="entry name" value="DUF1684"/>
</dbReference>
<reference evidence="2" key="1">
    <citation type="journal article" date="2014" name="Int. J. Syst. Evol. Microbiol.">
        <title>Complete genome sequence of Corynebacterium casei LMG S-19264T (=DSM 44701T), isolated from a smear-ripened cheese.</title>
        <authorList>
            <consortium name="US DOE Joint Genome Institute (JGI-PGF)"/>
            <person name="Walter F."/>
            <person name="Albersmeier A."/>
            <person name="Kalinowski J."/>
            <person name="Ruckert C."/>
        </authorList>
    </citation>
    <scope>NUCLEOTIDE SEQUENCE</scope>
    <source>
        <strain evidence="2">CGMCC 1.12924</strain>
    </source>
</reference>
<protein>
    <recommendedName>
        <fullName evidence="4">DUF1684 domain-containing protein</fullName>
    </recommendedName>
</protein>
<dbReference type="PANTHER" id="PTHR41913:SF1">
    <property type="entry name" value="DUF1684 DOMAIN-CONTAINING PROTEIN"/>
    <property type="match status" value="1"/>
</dbReference>
<dbReference type="RefSeq" id="WP_229741394.1">
    <property type="nucleotide sequence ID" value="NZ_BMGK01000005.1"/>
</dbReference>
<accession>A0A8J2V9W0</accession>
<sequence>MMRQLLFCGLLFFNFGLIAQSSENAIQEVQDFQNELNEHFTNSETSILLPEDLENFTGLQFYPINLDFRVNAEFVRTPNEVPFLMPTTTDRLPEYIKYGELHFLLEDNLMVLNVYQNLHPKEGYEDYLFLPFTDLTSGAGSYGGGRYIDLFIPEGNEMILDFNKAYNPYCAYNAAYSCPIPPEENDLKIRIEAGVRHFKNK</sequence>
<evidence type="ECO:0000256" key="1">
    <source>
        <dbReference type="SAM" id="SignalP"/>
    </source>
</evidence>
<feature type="signal peptide" evidence="1">
    <location>
        <begin position="1"/>
        <end position="19"/>
    </location>
</feature>
<dbReference type="Pfam" id="PF07920">
    <property type="entry name" value="DUF1684"/>
    <property type="match status" value="1"/>
</dbReference>
<keyword evidence="3" id="KW-1185">Reference proteome</keyword>
<evidence type="ECO:0000313" key="3">
    <source>
        <dbReference type="Proteomes" id="UP000652231"/>
    </source>
</evidence>
<reference evidence="2" key="2">
    <citation type="submission" date="2020-09" db="EMBL/GenBank/DDBJ databases">
        <authorList>
            <person name="Sun Q."/>
            <person name="Zhou Y."/>
        </authorList>
    </citation>
    <scope>NUCLEOTIDE SEQUENCE</scope>
    <source>
        <strain evidence="2">CGMCC 1.12924</strain>
    </source>
</reference>
<keyword evidence="1" id="KW-0732">Signal</keyword>
<dbReference type="EMBL" id="BMGK01000005">
    <property type="protein sequence ID" value="GGD91793.1"/>
    <property type="molecule type" value="Genomic_DNA"/>
</dbReference>
<proteinExistence type="predicted"/>